<gene>
    <name evidence="7" type="ORF">FC56_GL000627</name>
</gene>
<evidence type="ECO:0000256" key="4">
    <source>
        <dbReference type="ARBA" id="ARBA00022807"/>
    </source>
</evidence>
<evidence type="ECO:0000256" key="3">
    <source>
        <dbReference type="ARBA" id="ARBA00022801"/>
    </source>
</evidence>
<dbReference type="PANTHER" id="PTHR39178:SF1">
    <property type="entry name" value="RIBOSOMAL-PROCESSING CYSTEINE PROTEASE PRP"/>
    <property type="match status" value="1"/>
</dbReference>
<evidence type="ECO:0000256" key="2">
    <source>
        <dbReference type="ARBA" id="ARBA00022670"/>
    </source>
</evidence>
<sequence>MIKAKITHEKGQIVDFEMTGHADFAEYGSDIVCAAASVLTISTVNGLTSVANVTVDVDMDDENGGFMHVVIPSLSDEKQRLQAQAILQTFEKGLLDVTARYGQYIQTAVIN</sequence>
<dbReference type="Proteomes" id="UP000051256">
    <property type="component" value="Unassembled WGS sequence"/>
</dbReference>
<dbReference type="PATRIC" id="fig|1423802.4.peg.636"/>
<keyword evidence="3" id="KW-0378">Hydrolase</keyword>
<dbReference type="InterPro" id="IPR036764">
    <property type="entry name" value="Peptidase_Prp_sf"/>
</dbReference>
<evidence type="ECO:0000313" key="8">
    <source>
        <dbReference type="Proteomes" id="UP000051256"/>
    </source>
</evidence>
<proteinExistence type="inferred from homology"/>
<reference evidence="7 8" key="1">
    <citation type="journal article" date="2015" name="Genome Announc.">
        <title>Expanding the biotechnology potential of lactobacilli through comparative genomics of 213 strains and associated genera.</title>
        <authorList>
            <person name="Sun Z."/>
            <person name="Harris H.M."/>
            <person name="McCann A."/>
            <person name="Guo C."/>
            <person name="Argimon S."/>
            <person name="Zhang W."/>
            <person name="Yang X."/>
            <person name="Jeffery I.B."/>
            <person name="Cooney J.C."/>
            <person name="Kagawa T.F."/>
            <person name="Liu W."/>
            <person name="Song Y."/>
            <person name="Salvetti E."/>
            <person name="Wrobel A."/>
            <person name="Rasinkangas P."/>
            <person name="Parkhill J."/>
            <person name="Rea M.C."/>
            <person name="O'Sullivan O."/>
            <person name="Ritari J."/>
            <person name="Douillard F.P."/>
            <person name="Paul Ross R."/>
            <person name="Yang R."/>
            <person name="Briner A.E."/>
            <person name="Felis G.E."/>
            <person name="de Vos W.M."/>
            <person name="Barrangou R."/>
            <person name="Klaenhammer T.R."/>
            <person name="Caufield P.W."/>
            <person name="Cui Y."/>
            <person name="Zhang H."/>
            <person name="O'Toole P.W."/>
        </authorList>
    </citation>
    <scope>NUCLEOTIDE SEQUENCE [LARGE SCALE GENOMIC DNA]</scope>
    <source>
        <strain evidence="7 8">DSM 24302</strain>
    </source>
</reference>
<dbReference type="SUPFAM" id="SSF118010">
    <property type="entry name" value="TM1457-like"/>
    <property type="match status" value="1"/>
</dbReference>
<comment type="similarity">
    <text evidence="5">Belongs to the Prp family.</text>
</comment>
<dbReference type="Pfam" id="PF04327">
    <property type="entry name" value="Peptidase_Prp"/>
    <property type="match status" value="1"/>
</dbReference>
<evidence type="ECO:0000313" key="7">
    <source>
        <dbReference type="EMBL" id="KRM93907.1"/>
    </source>
</evidence>
<comment type="caution">
    <text evidence="7">The sequence shown here is derived from an EMBL/GenBank/DDBJ whole genome shotgun (WGS) entry which is preliminary data.</text>
</comment>
<dbReference type="GO" id="GO:0006508">
    <property type="term" value="P:proteolysis"/>
    <property type="evidence" value="ECO:0007669"/>
    <property type="project" value="UniProtKB-KW"/>
</dbReference>
<keyword evidence="8" id="KW-1185">Reference proteome</keyword>
<evidence type="ECO:0000256" key="5">
    <source>
        <dbReference type="ARBA" id="ARBA00044503"/>
    </source>
</evidence>
<dbReference type="GO" id="GO:0042254">
    <property type="term" value="P:ribosome biogenesis"/>
    <property type="evidence" value="ECO:0007669"/>
    <property type="project" value="UniProtKB-KW"/>
</dbReference>
<dbReference type="RefSeq" id="WP_054669812.1">
    <property type="nucleotide sequence ID" value="NZ_AYZR01000008.1"/>
</dbReference>
<dbReference type="STRING" id="1423802.FC56_GL000627"/>
<organism evidence="7 8">
    <name type="scientific">Lentilactobacillus senioris DSM 24302 = JCM 17472</name>
    <dbReference type="NCBI Taxonomy" id="1423802"/>
    <lineage>
        <taxon>Bacteria</taxon>
        <taxon>Bacillati</taxon>
        <taxon>Bacillota</taxon>
        <taxon>Bacilli</taxon>
        <taxon>Lactobacillales</taxon>
        <taxon>Lactobacillaceae</taxon>
        <taxon>Lentilactobacillus</taxon>
    </lineage>
</organism>
<dbReference type="EMBL" id="AYZR01000008">
    <property type="protein sequence ID" value="KRM93907.1"/>
    <property type="molecule type" value="Genomic_DNA"/>
</dbReference>
<dbReference type="PANTHER" id="PTHR39178">
    <property type="entry name" value="HYPOTHETICAL RIBOSOME-ASSOCIATED PROTEIN"/>
    <property type="match status" value="1"/>
</dbReference>
<dbReference type="AlphaFoldDB" id="A0A0R2D2L4"/>
<keyword evidence="1" id="KW-0690">Ribosome biogenesis</keyword>
<evidence type="ECO:0000256" key="1">
    <source>
        <dbReference type="ARBA" id="ARBA00022517"/>
    </source>
</evidence>
<keyword evidence="2" id="KW-0645">Protease</keyword>
<accession>A0A0R2D2L4</accession>
<protein>
    <recommendedName>
        <fullName evidence="6">Ribosomal processing cysteine protease Prp</fullName>
    </recommendedName>
</protein>
<evidence type="ECO:0000256" key="6">
    <source>
        <dbReference type="ARBA" id="ARBA00044538"/>
    </source>
</evidence>
<keyword evidence="4" id="KW-0788">Thiol protease</keyword>
<name>A0A0R2D2L4_9LACO</name>
<dbReference type="InterPro" id="IPR007422">
    <property type="entry name" value="Peptidase_Prp"/>
</dbReference>
<dbReference type="Gene3D" id="3.30.70.1490">
    <property type="entry name" value="Cysteine protease Prp"/>
    <property type="match status" value="1"/>
</dbReference>
<dbReference type="GO" id="GO:0008234">
    <property type="term" value="F:cysteine-type peptidase activity"/>
    <property type="evidence" value="ECO:0007669"/>
    <property type="project" value="UniProtKB-KW"/>
</dbReference>
<dbReference type="CDD" id="cd16332">
    <property type="entry name" value="Prp-like"/>
    <property type="match status" value="1"/>
</dbReference>